<comment type="caution">
    <text evidence="1">The sequence shown here is derived from an EMBL/GenBank/DDBJ whole genome shotgun (WGS) entry which is preliminary data.</text>
</comment>
<evidence type="ECO:0000313" key="1">
    <source>
        <dbReference type="EMBL" id="EMS32897.1"/>
    </source>
</evidence>
<organism evidence="1 2">
    <name type="scientific">Mariniradius saccharolyticus AK6</name>
    <dbReference type="NCBI Taxonomy" id="1239962"/>
    <lineage>
        <taxon>Bacteria</taxon>
        <taxon>Pseudomonadati</taxon>
        <taxon>Bacteroidota</taxon>
        <taxon>Cytophagia</taxon>
        <taxon>Cytophagales</taxon>
        <taxon>Cyclobacteriaceae</taxon>
        <taxon>Mariniradius</taxon>
    </lineage>
</organism>
<dbReference type="AlphaFoldDB" id="M7XWN2"/>
<accession>M7XWN2</accession>
<reference evidence="1" key="1">
    <citation type="submission" date="2013-01" db="EMBL/GenBank/DDBJ databases">
        <title>Genome assembly of Mariniradius saccharolyticus AK6.</title>
        <authorList>
            <person name="Vaidya B."/>
            <person name="Khatri I."/>
            <person name="Tanuku N.R.S."/>
            <person name="Subramanian S."/>
            <person name="Pinnaka A."/>
        </authorList>
    </citation>
    <scope>NUCLEOTIDE SEQUENCE [LARGE SCALE GENOMIC DNA]</scope>
    <source>
        <strain evidence="1">AK6</strain>
    </source>
</reference>
<keyword evidence="2" id="KW-1185">Reference proteome</keyword>
<name>M7XWN2_9BACT</name>
<dbReference type="InParanoid" id="M7XWN2"/>
<dbReference type="EMBL" id="AMZY02000011">
    <property type="protein sequence ID" value="EMS32897.1"/>
    <property type="molecule type" value="Genomic_DNA"/>
</dbReference>
<evidence type="ECO:0000313" key="2">
    <source>
        <dbReference type="Proteomes" id="UP000010953"/>
    </source>
</evidence>
<gene>
    <name evidence="1" type="ORF">C943_00904</name>
</gene>
<sequence>MAKNNNSLQNNHALEGNSATYPQMAKLHLSQISYLTSRI</sequence>
<protein>
    <submittedName>
        <fullName evidence="1">Uncharacterized protein</fullName>
    </submittedName>
</protein>
<dbReference type="Proteomes" id="UP000010953">
    <property type="component" value="Unassembled WGS sequence"/>
</dbReference>
<proteinExistence type="predicted"/>